<dbReference type="EMBL" id="MU006904">
    <property type="protein sequence ID" value="KAF2634033.1"/>
    <property type="molecule type" value="Genomic_DNA"/>
</dbReference>
<dbReference type="Proteomes" id="UP000799753">
    <property type="component" value="Unassembled WGS sequence"/>
</dbReference>
<sequence>MSADYQNTTPIALAQQAERDLNSQAAKQGHDVADTARSAHGASDSTKESGVDESATQKFPGASVTYGSAATGAGDNREIPLSEGGDVNPKTGQLYKARDFEGVGGPEDKARIYKDDQGGNDDIRANIRQ</sequence>
<name>A0A6A6RGD0_9PLEO</name>
<proteinExistence type="predicted"/>
<reference evidence="2" key="1">
    <citation type="journal article" date="2020" name="Stud. Mycol.">
        <title>101 Dothideomycetes genomes: a test case for predicting lifestyles and emergence of pathogens.</title>
        <authorList>
            <person name="Haridas S."/>
            <person name="Albert R."/>
            <person name="Binder M."/>
            <person name="Bloem J."/>
            <person name="Labutti K."/>
            <person name="Salamov A."/>
            <person name="Andreopoulos B."/>
            <person name="Baker S."/>
            <person name="Barry K."/>
            <person name="Bills G."/>
            <person name="Bluhm B."/>
            <person name="Cannon C."/>
            <person name="Castanera R."/>
            <person name="Culley D."/>
            <person name="Daum C."/>
            <person name="Ezra D."/>
            <person name="Gonzalez J."/>
            <person name="Henrissat B."/>
            <person name="Kuo A."/>
            <person name="Liang C."/>
            <person name="Lipzen A."/>
            <person name="Lutzoni F."/>
            <person name="Magnuson J."/>
            <person name="Mondo S."/>
            <person name="Nolan M."/>
            <person name="Ohm R."/>
            <person name="Pangilinan J."/>
            <person name="Park H.-J."/>
            <person name="Ramirez L."/>
            <person name="Alfaro M."/>
            <person name="Sun H."/>
            <person name="Tritt A."/>
            <person name="Yoshinaga Y."/>
            <person name="Zwiers L.-H."/>
            <person name="Turgeon B."/>
            <person name="Goodwin S."/>
            <person name="Spatafora J."/>
            <person name="Crous P."/>
            <person name="Grigoriev I."/>
        </authorList>
    </citation>
    <scope>NUCLEOTIDE SEQUENCE</scope>
    <source>
        <strain evidence="2">CBS 473.64</strain>
    </source>
</reference>
<feature type="region of interest" description="Disordered" evidence="1">
    <location>
        <begin position="1"/>
        <end position="129"/>
    </location>
</feature>
<evidence type="ECO:0000313" key="3">
    <source>
        <dbReference type="Proteomes" id="UP000799753"/>
    </source>
</evidence>
<gene>
    <name evidence="2" type="ORF">P280DRAFT_474932</name>
</gene>
<dbReference type="OrthoDB" id="3359339at2759"/>
<protein>
    <submittedName>
        <fullName evidence="2">Uncharacterized protein</fullName>
    </submittedName>
</protein>
<evidence type="ECO:0000256" key="1">
    <source>
        <dbReference type="SAM" id="MobiDB-lite"/>
    </source>
</evidence>
<evidence type="ECO:0000313" key="2">
    <source>
        <dbReference type="EMBL" id="KAF2634033.1"/>
    </source>
</evidence>
<feature type="compositionally biased region" description="Basic and acidic residues" evidence="1">
    <location>
        <begin position="96"/>
        <end position="129"/>
    </location>
</feature>
<organism evidence="2 3">
    <name type="scientific">Massarina eburnea CBS 473.64</name>
    <dbReference type="NCBI Taxonomy" id="1395130"/>
    <lineage>
        <taxon>Eukaryota</taxon>
        <taxon>Fungi</taxon>
        <taxon>Dikarya</taxon>
        <taxon>Ascomycota</taxon>
        <taxon>Pezizomycotina</taxon>
        <taxon>Dothideomycetes</taxon>
        <taxon>Pleosporomycetidae</taxon>
        <taxon>Pleosporales</taxon>
        <taxon>Massarineae</taxon>
        <taxon>Massarinaceae</taxon>
        <taxon>Massarina</taxon>
    </lineage>
</organism>
<dbReference type="AlphaFoldDB" id="A0A6A6RGD0"/>
<keyword evidence="3" id="KW-1185">Reference proteome</keyword>
<accession>A0A6A6RGD0</accession>
<feature type="compositionally biased region" description="Polar residues" evidence="1">
    <location>
        <begin position="1"/>
        <end position="10"/>
    </location>
</feature>